<proteinExistence type="predicted"/>
<sequence>MSRRLDSKERNPQINITHGRVKVREFTSKHKDAAFDWIVMFPGILPLNGRTKIPEGLDMKMAIGRIPIFMITQLPRSASAAIS</sequence>
<organism evidence="2 3">
    <name type="scientific">Phytophthora cactorum</name>
    <dbReference type="NCBI Taxonomy" id="29920"/>
    <lineage>
        <taxon>Eukaryota</taxon>
        <taxon>Sar</taxon>
        <taxon>Stramenopiles</taxon>
        <taxon>Oomycota</taxon>
        <taxon>Peronosporomycetes</taxon>
        <taxon>Peronosporales</taxon>
        <taxon>Peronosporaceae</taxon>
        <taxon>Phytophthora</taxon>
    </lineage>
</organism>
<evidence type="ECO:0000313" key="3">
    <source>
        <dbReference type="Proteomes" id="UP000251314"/>
    </source>
</evidence>
<accession>A0A329T4M9</accession>
<protein>
    <submittedName>
        <fullName evidence="2">Uncharacterized protein</fullName>
    </submittedName>
</protein>
<keyword evidence="3" id="KW-1185">Reference proteome</keyword>
<name>A0A329T4M9_9STRA</name>
<dbReference type="EMBL" id="MJFZ01000002">
    <property type="protein sequence ID" value="RAW43651.1"/>
    <property type="molecule type" value="Genomic_DNA"/>
</dbReference>
<gene>
    <name evidence="1" type="ORF">JG687_00000025</name>
    <name evidence="2" type="ORF">PC110_g187</name>
</gene>
<dbReference type="Proteomes" id="UP000251314">
    <property type="component" value="Unassembled WGS sequence"/>
</dbReference>
<comment type="caution">
    <text evidence="2">The sequence shown here is derived from an EMBL/GenBank/DDBJ whole genome shotgun (WGS) entry which is preliminary data.</text>
</comment>
<evidence type="ECO:0000313" key="2">
    <source>
        <dbReference type="EMBL" id="RAW43651.1"/>
    </source>
</evidence>
<dbReference type="AlphaFoldDB" id="A0A329T4M9"/>
<dbReference type="OrthoDB" id="2898509at2759"/>
<dbReference type="Proteomes" id="UP000688947">
    <property type="component" value="Unassembled WGS sequence"/>
</dbReference>
<dbReference type="EMBL" id="JAENGZ010000001">
    <property type="protein sequence ID" value="KAG6975035.1"/>
    <property type="molecule type" value="Genomic_DNA"/>
</dbReference>
<reference evidence="2 3" key="1">
    <citation type="submission" date="2018-01" db="EMBL/GenBank/DDBJ databases">
        <title>Draft genome of the strawberry crown rot pathogen Phytophthora cactorum.</title>
        <authorList>
            <person name="Armitage A.D."/>
            <person name="Lysoe E."/>
            <person name="Nellist C.F."/>
            <person name="Harrison R.J."/>
            <person name="Brurberg M.B."/>
        </authorList>
    </citation>
    <scope>NUCLEOTIDE SEQUENCE [LARGE SCALE GENOMIC DNA]</scope>
    <source>
        <strain evidence="2 3">10300</strain>
    </source>
</reference>
<reference evidence="1" key="2">
    <citation type="submission" date="2021-01" db="EMBL/GenBank/DDBJ databases">
        <title>Phytophthora aleatoria, a newly-described species from Pinus radiata is distinct from Phytophthora cactorum isolates based on comparative genomics.</title>
        <authorList>
            <person name="Mcdougal R."/>
            <person name="Panda P."/>
            <person name="Williams N."/>
            <person name="Studholme D.J."/>
        </authorList>
    </citation>
    <scope>NUCLEOTIDE SEQUENCE</scope>
    <source>
        <strain evidence="1">NZFS 3830</strain>
    </source>
</reference>
<dbReference type="VEuPathDB" id="FungiDB:PC110_g187"/>
<evidence type="ECO:0000313" key="1">
    <source>
        <dbReference type="EMBL" id="KAG6975035.1"/>
    </source>
</evidence>